<evidence type="ECO:0000256" key="2">
    <source>
        <dbReference type="ARBA" id="ARBA00023125"/>
    </source>
</evidence>
<dbReference type="Proteomes" id="UP000199341">
    <property type="component" value="Unassembled WGS sequence"/>
</dbReference>
<dbReference type="InterPro" id="IPR050679">
    <property type="entry name" value="Bact_HTH_transcr_reg"/>
</dbReference>
<protein>
    <submittedName>
        <fullName evidence="5">DNA-binding transcriptional regulator, GntR family</fullName>
    </submittedName>
</protein>
<accession>A0A1H0NH29</accession>
<dbReference type="Pfam" id="PF00392">
    <property type="entry name" value="GntR"/>
    <property type="match status" value="1"/>
</dbReference>
<dbReference type="OrthoDB" id="3194402at2"/>
<organism evidence="5 6">
    <name type="scientific">Actinacidiphila guanduensis</name>
    <dbReference type="NCBI Taxonomy" id="310781"/>
    <lineage>
        <taxon>Bacteria</taxon>
        <taxon>Bacillati</taxon>
        <taxon>Actinomycetota</taxon>
        <taxon>Actinomycetes</taxon>
        <taxon>Kitasatosporales</taxon>
        <taxon>Streptomycetaceae</taxon>
        <taxon>Actinacidiphila</taxon>
    </lineage>
</organism>
<dbReference type="InterPro" id="IPR036388">
    <property type="entry name" value="WH-like_DNA-bd_sf"/>
</dbReference>
<feature type="domain" description="HTH gntR-type" evidence="4">
    <location>
        <begin position="16"/>
        <end position="84"/>
    </location>
</feature>
<dbReference type="InterPro" id="IPR011663">
    <property type="entry name" value="UTRA"/>
</dbReference>
<dbReference type="GO" id="GO:0003677">
    <property type="term" value="F:DNA binding"/>
    <property type="evidence" value="ECO:0007669"/>
    <property type="project" value="UniProtKB-KW"/>
</dbReference>
<evidence type="ECO:0000259" key="4">
    <source>
        <dbReference type="PROSITE" id="PS50949"/>
    </source>
</evidence>
<dbReference type="SUPFAM" id="SSF64288">
    <property type="entry name" value="Chorismate lyase-like"/>
    <property type="match status" value="1"/>
</dbReference>
<dbReference type="InterPro" id="IPR000524">
    <property type="entry name" value="Tscrpt_reg_HTH_GntR"/>
</dbReference>
<keyword evidence="3" id="KW-0804">Transcription</keyword>
<dbReference type="Pfam" id="PF07702">
    <property type="entry name" value="UTRA"/>
    <property type="match status" value="1"/>
</dbReference>
<gene>
    <name evidence="5" type="ORF">SAMN05216259_11457</name>
</gene>
<dbReference type="PANTHER" id="PTHR44846:SF17">
    <property type="entry name" value="GNTR-FAMILY TRANSCRIPTIONAL REGULATOR"/>
    <property type="match status" value="1"/>
</dbReference>
<dbReference type="SUPFAM" id="SSF46785">
    <property type="entry name" value="Winged helix' DNA-binding domain"/>
    <property type="match status" value="1"/>
</dbReference>
<reference evidence="5 6" key="1">
    <citation type="submission" date="2016-10" db="EMBL/GenBank/DDBJ databases">
        <authorList>
            <person name="de Groot N.N."/>
        </authorList>
    </citation>
    <scope>NUCLEOTIDE SEQUENCE [LARGE SCALE GENOMIC DNA]</scope>
    <source>
        <strain evidence="5 6">CGMCC 4.2022</strain>
    </source>
</reference>
<proteinExistence type="predicted"/>
<name>A0A1H0NH29_9ACTN</name>
<dbReference type="AlphaFoldDB" id="A0A1H0NH29"/>
<dbReference type="InterPro" id="IPR036390">
    <property type="entry name" value="WH_DNA-bd_sf"/>
</dbReference>
<keyword evidence="2 5" id="KW-0238">DNA-binding</keyword>
<evidence type="ECO:0000256" key="3">
    <source>
        <dbReference type="ARBA" id="ARBA00023163"/>
    </source>
</evidence>
<dbReference type="SMART" id="SM00866">
    <property type="entry name" value="UTRA"/>
    <property type="match status" value="1"/>
</dbReference>
<dbReference type="Gene3D" id="1.10.10.10">
    <property type="entry name" value="Winged helix-like DNA-binding domain superfamily/Winged helix DNA-binding domain"/>
    <property type="match status" value="1"/>
</dbReference>
<dbReference type="GO" id="GO:0045892">
    <property type="term" value="P:negative regulation of DNA-templated transcription"/>
    <property type="evidence" value="ECO:0007669"/>
    <property type="project" value="TreeGrafter"/>
</dbReference>
<dbReference type="CDD" id="cd07377">
    <property type="entry name" value="WHTH_GntR"/>
    <property type="match status" value="1"/>
</dbReference>
<keyword evidence="6" id="KW-1185">Reference proteome</keyword>
<dbReference type="EMBL" id="FNIE01000014">
    <property type="protein sequence ID" value="SDO91735.1"/>
    <property type="molecule type" value="Genomic_DNA"/>
</dbReference>
<dbReference type="Gene3D" id="3.40.1410.10">
    <property type="entry name" value="Chorismate lyase-like"/>
    <property type="match status" value="1"/>
</dbReference>
<sequence length="247" mass="27007">MESLAQQITIDRSSPVPLYFQFAQQLQHLIESGVLPPGTRLSNEVTMADQFGLSRPTMRQAMQHLVDKGLLARKRGVGTQVVANRIRRQLEFTSLYEDLARDRRRPATEVLSIATVPAEPEVAAALQVPEGAEVVALQRLRLADGEPIALLHNHLPAGLVDLTPQALAGAGLYQLLRRSGIVLSTAEQTIGARRATAAEARLLAESRGATLLTMVRTARDASDRPVEYGSHVYRASRYAFEMTVAAH</sequence>
<keyword evidence="1" id="KW-0805">Transcription regulation</keyword>
<dbReference type="STRING" id="310781.SAMN05216259_11457"/>
<evidence type="ECO:0000256" key="1">
    <source>
        <dbReference type="ARBA" id="ARBA00023015"/>
    </source>
</evidence>
<dbReference type="PANTHER" id="PTHR44846">
    <property type="entry name" value="MANNOSYL-D-GLYCERATE TRANSPORT/METABOLISM SYSTEM REPRESSOR MNGR-RELATED"/>
    <property type="match status" value="1"/>
</dbReference>
<dbReference type="InterPro" id="IPR028978">
    <property type="entry name" value="Chorismate_lyase_/UTRA_dom_sf"/>
</dbReference>
<dbReference type="GO" id="GO:0003700">
    <property type="term" value="F:DNA-binding transcription factor activity"/>
    <property type="evidence" value="ECO:0007669"/>
    <property type="project" value="InterPro"/>
</dbReference>
<evidence type="ECO:0000313" key="5">
    <source>
        <dbReference type="EMBL" id="SDO91735.1"/>
    </source>
</evidence>
<evidence type="ECO:0000313" key="6">
    <source>
        <dbReference type="Proteomes" id="UP000199341"/>
    </source>
</evidence>
<dbReference type="SMART" id="SM00345">
    <property type="entry name" value="HTH_GNTR"/>
    <property type="match status" value="1"/>
</dbReference>
<dbReference type="PROSITE" id="PS50949">
    <property type="entry name" value="HTH_GNTR"/>
    <property type="match status" value="1"/>
</dbReference>
<dbReference type="PRINTS" id="PR00035">
    <property type="entry name" value="HTHGNTR"/>
</dbReference>